<protein>
    <submittedName>
        <fullName evidence="5">Transcription factor Adf-1</fullName>
    </submittedName>
</protein>
<dbReference type="SMART" id="SM00595">
    <property type="entry name" value="MADF"/>
    <property type="match status" value="1"/>
</dbReference>
<feature type="region of interest" description="Disordered" evidence="2">
    <location>
        <begin position="181"/>
        <end position="206"/>
    </location>
</feature>
<dbReference type="Pfam" id="PF02944">
    <property type="entry name" value="BESS"/>
    <property type="match status" value="1"/>
</dbReference>
<reference evidence="5" key="1">
    <citation type="journal article" date="2014" name="PLoS ONE">
        <title>Transcriptome-Based Identification of ABC Transporters in the Western Tarnished Plant Bug Lygus hesperus.</title>
        <authorList>
            <person name="Hull J.J."/>
            <person name="Chaney K."/>
            <person name="Geib S.M."/>
            <person name="Fabrick J.A."/>
            <person name="Brent C.S."/>
            <person name="Walsh D."/>
            <person name="Lavine L.C."/>
        </authorList>
    </citation>
    <scope>NUCLEOTIDE SEQUENCE</scope>
</reference>
<feature type="compositionally biased region" description="Polar residues" evidence="2">
    <location>
        <begin position="192"/>
        <end position="203"/>
    </location>
</feature>
<dbReference type="AlphaFoldDB" id="A0A0A9WT09"/>
<keyword evidence="1" id="KW-0539">Nucleus</keyword>
<feature type="domain" description="MADF" evidence="3">
    <location>
        <begin position="9"/>
        <end position="102"/>
    </location>
</feature>
<organism evidence="5">
    <name type="scientific">Lygus hesperus</name>
    <name type="common">Western plant bug</name>
    <dbReference type="NCBI Taxonomy" id="30085"/>
    <lineage>
        <taxon>Eukaryota</taxon>
        <taxon>Metazoa</taxon>
        <taxon>Ecdysozoa</taxon>
        <taxon>Arthropoda</taxon>
        <taxon>Hexapoda</taxon>
        <taxon>Insecta</taxon>
        <taxon>Pterygota</taxon>
        <taxon>Neoptera</taxon>
        <taxon>Paraneoptera</taxon>
        <taxon>Hemiptera</taxon>
        <taxon>Heteroptera</taxon>
        <taxon>Panheteroptera</taxon>
        <taxon>Cimicomorpha</taxon>
        <taxon>Miridae</taxon>
        <taxon>Mirini</taxon>
        <taxon>Lygus</taxon>
    </lineage>
</organism>
<name>A0A0A9WT09_LYGHE</name>
<evidence type="ECO:0000256" key="1">
    <source>
        <dbReference type="PROSITE-ProRule" id="PRU00371"/>
    </source>
</evidence>
<feature type="domain" description="BESS" evidence="4">
    <location>
        <begin position="206"/>
        <end position="245"/>
    </location>
</feature>
<sequence length="270" mass="31026">MDAKIEVQDFIARVHSHSEIWDKSNRDHHNRYALEKTWAVIARETNITVKEAQTKWKSLRDYYRKELRRLTQTYGSDFDEGSVFETIWPYFKYLTFLKTQFQPKRSDADSLQDPLSVPKNQESSLDFMTVKIEGVDGQDPDEDSLDMSGSDSLQFERGEGLHDRIRSQVSLSHGSILGKRRKVARTEDADSPQVTITAGPSTENEYDEDRHFFESLLPHTKRIVGLDKMLFRGEVQKLIIKYAYSERNAVSGSNGEISRSGCYSADNEGL</sequence>
<evidence type="ECO:0000259" key="4">
    <source>
        <dbReference type="PROSITE" id="PS51031"/>
    </source>
</evidence>
<reference evidence="5" key="2">
    <citation type="submission" date="2014-07" db="EMBL/GenBank/DDBJ databases">
        <authorList>
            <person name="Hull J."/>
        </authorList>
    </citation>
    <scope>NUCLEOTIDE SEQUENCE</scope>
</reference>
<dbReference type="PROSITE" id="PS51031">
    <property type="entry name" value="BESS"/>
    <property type="match status" value="1"/>
</dbReference>
<dbReference type="InterPro" id="IPR006578">
    <property type="entry name" value="MADF-dom"/>
</dbReference>
<dbReference type="Pfam" id="PF10545">
    <property type="entry name" value="MADF_DNA_bdg"/>
    <property type="match status" value="1"/>
</dbReference>
<dbReference type="PROSITE" id="PS51029">
    <property type="entry name" value="MADF"/>
    <property type="match status" value="1"/>
</dbReference>
<evidence type="ECO:0000313" key="5">
    <source>
        <dbReference type="EMBL" id="JAG07990.1"/>
    </source>
</evidence>
<dbReference type="PANTHER" id="PTHR12243">
    <property type="entry name" value="MADF DOMAIN TRANSCRIPTION FACTOR"/>
    <property type="match status" value="1"/>
</dbReference>
<feature type="region of interest" description="Disordered" evidence="2">
    <location>
        <begin position="251"/>
        <end position="270"/>
    </location>
</feature>
<dbReference type="InterPro" id="IPR004210">
    <property type="entry name" value="BESS_motif"/>
</dbReference>
<dbReference type="GO" id="GO:0005634">
    <property type="term" value="C:nucleus"/>
    <property type="evidence" value="ECO:0007669"/>
    <property type="project" value="UniProtKB-SubCell"/>
</dbReference>
<dbReference type="InterPro" id="IPR039353">
    <property type="entry name" value="TF_Adf1"/>
</dbReference>
<dbReference type="EMBL" id="GBHO01035614">
    <property type="protein sequence ID" value="JAG07990.1"/>
    <property type="molecule type" value="Transcribed_RNA"/>
</dbReference>
<evidence type="ECO:0000256" key="2">
    <source>
        <dbReference type="SAM" id="MobiDB-lite"/>
    </source>
</evidence>
<comment type="subcellular location">
    <subcellularLocation>
        <location evidence="1">Nucleus</location>
    </subcellularLocation>
</comment>
<dbReference type="PANTHER" id="PTHR12243:SF67">
    <property type="entry name" value="COREPRESSOR OF PANGOLIN, ISOFORM A-RELATED"/>
    <property type="match status" value="1"/>
</dbReference>
<accession>A0A0A9WT09</accession>
<dbReference type="GO" id="GO:0003677">
    <property type="term" value="F:DNA binding"/>
    <property type="evidence" value="ECO:0007669"/>
    <property type="project" value="InterPro"/>
</dbReference>
<evidence type="ECO:0000259" key="3">
    <source>
        <dbReference type="PROSITE" id="PS51029"/>
    </source>
</evidence>
<gene>
    <name evidence="5" type="primary">Adf1_18</name>
    <name evidence="5" type="ORF">CM83_5383</name>
</gene>
<proteinExistence type="predicted"/>